<sequence length="140" mass="15601">MTDRRRRGSGSGPRTPRRGPGELEAAVLGLLWASDAPATATWVQQRIGDDLAYSTVVTIMSRLYDKGLLTRSRHGRSYAYQPVSDEAGLAARRMRQVLDREDDRAAVLASFVSDLSDEDERTLRELLRREARDPEDGRGG</sequence>
<dbReference type="Proteomes" id="UP001551482">
    <property type="component" value="Unassembled WGS sequence"/>
</dbReference>
<dbReference type="InterPro" id="IPR036388">
    <property type="entry name" value="WH-like_DNA-bd_sf"/>
</dbReference>
<keyword evidence="4" id="KW-0804">Transcription</keyword>
<evidence type="ECO:0000313" key="6">
    <source>
        <dbReference type="EMBL" id="MEU8136939.1"/>
    </source>
</evidence>
<accession>A0ABV3DPY9</accession>
<dbReference type="RefSeq" id="WP_358358065.1">
    <property type="nucleotide sequence ID" value="NZ_JBEZFP010000075.1"/>
</dbReference>
<keyword evidence="7" id="KW-1185">Reference proteome</keyword>
<dbReference type="SUPFAM" id="SSF46785">
    <property type="entry name" value="Winged helix' DNA-binding domain"/>
    <property type="match status" value="1"/>
</dbReference>
<organism evidence="6 7">
    <name type="scientific">Streptodolium elevatio</name>
    <dbReference type="NCBI Taxonomy" id="3157996"/>
    <lineage>
        <taxon>Bacteria</taxon>
        <taxon>Bacillati</taxon>
        <taxon>Actinomycetota</taxon>
        <taxon>Actinomycetes</taxon>
        <taxon>Kitasatosporales</taxon>
        <taxon>Streptomycetaceae</taxon>
        <taxon>Streptodolium</taxon>
    </lineage>
</organism>
<evidence type="ECO:0000256" key="4">
    <source>
        <dbReference type="ARBA" id="ARBA00023163"/>
    </source>
</evidence>
<feature type="region of interest" description="Disordered" evidence="5">
    <location>
        <begin position="1"/>
        <end position="21"/>
    </location>
</feature>
<reference evidence="6 7" key="1">
    <citation type="submission" date="2024-06" db="EMBL/GenBank/DDBJ databases">
        <title>The Natural Products Discovery Center: Release of the First 8490 Sequenced Strains for Exploring Actinobacteria Biosynthetic Diversity.</title>
        <authorList>
            <person name="Kalkreuter E."/>
            <person name="Kautsar S.A."/>
            <person name="Yang D."/>
            <person name="Bader C.D."/>
            <person name="Teijaro C.N."/>
            <person name="Fluegel L."/>
            <person name="Davis C.M."/>
            <person name="Simpson J.R."/>
            <person name="Lauterbach L."/>
            <person name="Steele A.D."/>
            <person name="Gui C."/>
            <person name="Meng S."/>
            <person name="Li G."/>
            <person name="Viehrig K."/>
            <person name="Ye F."/>
            <person name="Su P."/>
            <person name="Kiefer A.F."/>
            <person name="Nichols A."/>
            <person name="Cepeda A.J."/>
            <person name="Yan W."/>
            <person name="Fan B."/>
            <person name="Jiang Y."/>
            <person name="Adhikari A."/>
            <person name="Zheng C.-J."/>
            <person name="Schuster L."/>
            <person name="Cowan T.M."/>
            <person name="Smanski M.J."/>
            <person name="Chevrette M.G."/>
            <person name="De Carvalho L.P.S."/>
            <person name="Shen B."/>
        </authorList>
    </citation>
    <scope>NUCLEOTIDE SEQUENCE [LARGE SCALE GENOMIC DNA]</scope>
    <source>
        <strain evidence="6 7">NPDC048946</strain>
    </source>
</reference>
<dbReference type="InterPro" id="IPR036390">
    <property type="entry name" value="WH_DNA-bd_sf"/>
</dbReference>
<keyword evidence="3" id="KW-0238">DNA-binding</keyword>
<evidence type="ECO:0000256" key="3">
    <source>
        <dbReference type="ARBA" id="ARBA00023125"/>
    </source>
</evidence>
<dbReference type="EMBL" id="JBEZFP010000075">
    <property type="protein sequence ID" value="MEU8136939.1"/>
    <property type="molecule type" value="Genomic_DNA"/>
</dbReference>
<dbReference type="InterPro" id="IPR005650">
    <property type="entry name" value="BlaI_family"/>
</dbReference>
<evidence type="ECO:0000256" key="5">
    <source>
        <dbReference type="SAM" id="MobiDB-lite"/>
    </source>
</evidence>
<dbReference type="Gene3D" id="1.10.10.10">
    <property type="entry name" value="Winged helix-like DNA-binding domain superfamily/Winged helix DNA-binding domain"/>
    <property type="match status" value="1"/>
</dbReference>
<comment type="caution">
    <text evidence="6">The sequence shown here is derived from an EMBL/GenBank/DDBJ whole genome shotgun (WGS) entry which is preliminary data.</text>
</comment>
<evidence type="ECO:0000256" key="2">
    <source>
        <dbReference type="ARBA" id="ARBA00023015"/>
    </source>
</evidence>
<name>A0ABV3DPY9_9ACTN</name>
<keyword evidence="2" id="KW-0805">Transcription regulation</keyword>
<comment type="similarity">
    <text evidence="1">Belongs to the BlaI transcriptional regulatory family.</text>
</comment>
<evidence type="ECO:0000313" key="7">
    <source>
        <dbReference type="Proteomes" id="UP001551482"/>
    </source>
</evidence>
<protein>
    <submittedName>
        <fullName evidence="6">BlaI/MecI/CopY family transcriptional regulator</fullName>
    </submittedName>
</protein>
<evidence type="ECO:0000256" key="1">
    <source>
        <dbReference type="ARBA" id="ARBA00011046"/>
    </source>
</evidence>
<proteinExistence type="inferred from homology"/>
<gene>
    <name evidence="6" type="ORF">AB0C36_25930</name>
</gene>
<dbReference type="Pfam" id="PF03965">
    <property type="entry name" value="Penicillinase_R"/>
    <property type="match status" value="1"/>
</dbReference>